<dbReference type="InterPro" id="IPR008752">
    <property type="entry name" value="Peptidase_M11"/>
</dbReference>
<name>U2ZHL5_VIBPR</name>
<dbReference type="Pfam" id="PF05548">
    <property type="entry name" value="Peptidase_M11"/>
    <property type="match status" value="1"/>
</dbReference>
<evidence type="ECO:0000313" key="5">
    <source>
        <dbReference type="Proteomes" id="UP000016570"/>
    </source>
</evidence>
<dbReference type="STRING" id="1219065.VPR01S_06_01940"/>
<evidence type="ECO:0000256" key="1">
    <source>
        <dbReference type="SAM" id="MobiDB-lite"/>
    </source>
</evidence>
<dbReference type="AlphaFoldDB" id="U2ZHL5"/>
<dbReference type="Proteomes" id="UP000016570">
    <property type="component" value="Unassembled WGS sequence"/>
</dbReference>
<evidence type="ECO:0000313" key="4">
    <source>
        <dbReference type="EMBL" id="GAD67176.1"/>
    </source>
</evidence>
<feature type="chain" id="PRO_5004638477" description="Ig-like domain-containing protein" evidence="2">
    <location>
        <begin position="38"/>
        <end position="1019"/>
    </location>
</feature>
<dbReference type="PANTHER" id="PTHR39198">
    <property type="entry name" value="HYPOTHETICAL MEMBRANE PROTEIN, CONSERVED"/>
    <property type="match status" value="1"/>
</dbReference>
<dbReference type="EMBL" id="BATJ01000006">
    <property type="protein sequence ID" value="GAD67176.1"/>
    <property type="molecule type" value="Genomic_DNA"/>
</dbReference>
<organism evidence="4 5">
    <name type="scientific">Vibrio proteolyticus NBRC 13287</name>
    <dbReference type="NCBI Taxonomy" id="1219065"/>
    <lineage>
        <taxon>Bacteria</taxon>
        <taxon>Pseudomonadati</taxon>
        <taxon>Pseudomonadota</taxon>
        <taxon>Gammaproteobacteria</taxon>
        <taxon>Vibrionales</taxon>
        <taxon>Vibrionaceae</taxon>
        <taxon>Vibrio</taxon>
    </lineage>
</organism>
<dbReference type="InterPro" id="IPR007110">
    <property type="entry name" value="Ig-like_dom"/>
</dbReference>
<dbReference type="Pfam" id="PF17963">
    <property type="entry name" value="Big_9"/>
    <property type="match status" value="1"/>
</dbReference>
<protein>
    <recommendedName>
        <fullName evidence="3">Ig-like domain-containing protein</fullName>
    </recommendedName>
</protein>
<dbReference type="SUPFAM" id="SSF55486">
    <property type="entry name" value="Metalloproteases ('zincins'), catalytic domain"/>
    <property type="match status" value="1"/>
</dbReference>
<dbReference type="Pfam" id="PF10633">
    <property type="entry name" value="NPCBM_assoc"/>
    <property type="match status" value="3"/>
</dbReference>
<accession>U2ZHL5</accession>
<comment type="caution">
    <text evidence="4">The sequence shown here is derived from an EMBL/GenBank/DDBJ whole genome shotgun (WGS) entry which is preliminary data.</text>
</comment>
<dbReference type="Gene3D" id="2.60.40.3440">
    <property type="match status" value="1"/>
</dbReference>
<dbReference type="eggNOG" id="COG1361">
    <property type="taxonomic scope" value="Bacteria"/>
</dbReference>
<evidence type="ECO:0000259" key="3">
    <source>
        <dbReference type="PROSITE" id="PS50835"/>
    </source>
</evidence>
<gene>
    <name evidence="4" type="ORF">VPR01S_06_01940</name>
</gene>
<dbReference type="InterPro" id="IPR013783">
    <property type="entry name" value="Ig-like_fold"/>
</dbReference>
<feature type="domain" description="Ig-like" evidence="3">
    <location>
        <begin position="579"/>
        <end position="677"/>
    </location>
</feature>
<keyword evidence="2" id="KW-0732">Signal</keyword>
<dbReference type="PROSITE" id="PS50835">
    <property type="entry name" value="IG_LIKE"/>
    <property type="match status" value="1"/>
</dbReference>
<feature type="signal peptide" evidence="2">
    <location>
        <begin position="1"/>
        <end position="37"/>
    </location>
</feature>
<dbReference type="Gene3D" id="2.60.40.10">
    <property type="entry name" value="Immunoglobulins"/>
    <property type="match status" value="3"/>
</dbReference>
<proteinExistence type="predicted"/>
<keyword evidence="5" id="KW-1185">Reference proteome</keyword>
<reference evidence="4 5" key="1">
    <citation type="submission" date="2013-09" db="EMBL/GenBank/DDBJ databases">
        <title>Whole genome shotgun sequence of Vibrio proteolyticus NBRC 13287.</title>
        <authorList>
            <person name="Isaki S."/>
            <person name="Hosoyama A."/>
            <person name="Numata M."/>
            <person name="Hashimoto M."/>
            <person name="Hosoyama Y."/>
            <person name="Tsuchikane K."/>
            <person name="Noguchi M."/>
            <person name="Hirakata S."/>
            <person name="Ichikawa N."/>
            <person name="Ohji S."/>
            <person name="Yamazoe A."/>
            <person name="Fujita N."/>
        </authorList>
    </citation>
    <scope>NUCLEOTIDE SEQUENCE [LARGE SCALE GENOMIC DNA]</scope>
    <source>
        <strain evidence="4 5">NBRC 13287</strain>
    </source>
</reference>
<dbReference type="PANTHER" id="PTHR39198:SF1">
    <property type="entry name" value="ALPHA-GALACTOSIDASE NEW3 DOMAIN-CONTAINING PROTEIN"/>
    <property type="match status" value="1"/>
</dbReference>
<evidence type="ECO:0000256" key="2">
    <source>
        <dbReference type="SAM" id="SignalP"/>
    </source>
</evidence>
<dbReference type="InterPro" id="IPR018905">
    <property type="entry name" value="A-galactase_NEW3"/>
</dbReference>
<feature type="region of interest" description="Disordered" evidence="1">
    <location>
        <begin position="40"/>
        <end position="62"/>
    </location>
</feature>
<sequence length="1019" mass="107162">MFNLFFRSDIFTSRFRKRHVLALVGAVTLLTTGTASADPVAQGGSTLKHNHEHHAGQNGAAHEVNQKRQIAKQQTRALAKALADYRAAGQSDKAQSLNQLLSLAAQRQTLMAELVKSDPKGALSMLLTAKEREELPDEAQAFLEEQQELDGELEVFYEDYADHSKSRMRQILKTEHGRIEIHSANNSQLHKMQSGMKVRAKGWRFADSGSSSDSLVLQDGQGSLSVLSQDSTATSTNSGTTTAALTNTLGEQRTLVLLVNFQDNAQQPWSIDEVKNMVFGTVNEFVKENSSGQTWLSGDVHGYNTLPMDSTTCDSSGIDRYARQYAEEDGIDLSNYNRLIYVFPEVSSCGWTGKGTLGGTQSRAWVNGALTLNTIGHELGHNFGLHHAEKLDCGNDVIGNNCVSVTYGDTLDIMGAAGVEGHYGAYNKELLGWLNINNSEIAIADSDGSYQLEPYESTKVGAVKSLKVRRGTDSVTGEPSWYYIEYRQPVGFDDFLAGKDGITNGVVFRIATEANDRGSQLLDMTPSSSWVDMDDAALAVGSSYTDSEAGVTITTEWANSTGASVHVSFSEQTCTQSNPTVTVSSSSASDGIAGSTVSYNLMVKNNDGNGCPASDFNVSANVPAGWVANDATLSIAPGSSDTATLSITSSDTAAAGSYSLAIEAINSADSNYRGQVTANYTVEAPVATCVLASPTLTLTASQSGDVAPGTTVSYIATLTSQDSELCDAAVVDVIASVPDGWSADSNTVTLAPGGTASVKLDVTSAIDASAGVYLVDVNAFNTADISYRSSAEERYSVAATAPVCESVAPRMSISSTSGEVEAGTSVAYNVTVTNQDNSDCTATTFNVFAELPAGWSATNSNVTLNPGQSATVRLNVTSAATASEGAYNVLIKAQNTEQTNLVSSGSASYVIANAVNTSPVAVNDAITLSSKNAMLINVLANDSDPEGDTLTIVSVTQGAKGSVQITADGQLRYTPAKSFKSSDTFTYTISDGDKTATATVSVSLSGSESGGGNKGKGKR</sequence>
<dbReference type="RefSeq" id="WP_021705151.1">
    <property type="nucleotide sequence ID" value="NZ_BATJ01000006.1"/>
</dbReference>